<dbReference type="PANTHER" id="PTHR21319:SF53">
    <property type="entry name" value="RING FINGER AND CHY ZINC FINGER DOMAIN-CONTAINING PROTEIN 1"/>
    <property type="match status" value="1"/>
</dbReference>
<dbReference type="InterPro" id="IPR017921">
    <property type="entry name" value="Znf_CTCHY"/>
</dbReference>
<keyword evidence="10" id="KW-1185">Reference proteome</keyword>
<reference evidence="9" key="1">
    <citation type="journal article" date="2023" name="G3 (Bethesda)">
        <title>Whole genome assembly and annotation of the endangered Caribbean coral Acropora cervicornis.</title>
        <authorList>
            <person name="Selwyn J.D."/>
            <person name="Vollmer S.V."/>
        </authorList>
    </citation>
    <scope>NUCLEOTIDE SEQUENCE</scope>
    <source>
        <strain evidence="9">K2</strain>
    </source>
</reference>
<protein>
    <submittedName>
        <fullName evidence="9">RING finger and CHY zinc finger domain-containing protein 1</fullName>
    </submittedName>
</protein>
<dbReference type="InterPro" id="IPR013083">
    <property type="entry name" value="Znf_RING/FYVE/PHD"/>
</dbReference>
<dbReference type="Pfam" id="PF13639">
    <property type="entry name" value="zf-RING_2"/>
    <property type="match status" value="1"/>
</dbReference>
<keyword evidence="2 4" id="KW-0863">Zinc-finger</keyword>
<dbReference type="GO" id="GO:0061630">
    <property type="term" value="F:ubiquitin protein ligase activity"/>
    <property type="evidence" value="ECO:0007669"/>
    <property type="project" value="TreeGrafter"/>
</dbReference>
<dbReference type="AlphaFoldDB" id="A0AAD9V080"/>
<name>A0AAD9V080_ACRCE</name>
<feature type="domain" description="CHY-type" evidence="7">
    <location>
        <begin position="572"/>
        <end position="645"/>
    </location>
</feature>
<feature type="region of interest" description="Disordered" evidence="5">
    <location>
        <begin position="481"/>
        <end position="563"/>
    </location>
</feature>
<evidence type="ECO:0000259" key="8">
    <source>
        <dbReference type="PROSITE" id="PS51270"/>
    </source>
</evidence>
<dbReference type="InterPro" id="IPR037275">
    <property type="entry name" value="Znf_CTCHY_sf"/>
</dbReference>
<feature type="compositionally biased region" description="Basic and acidic residues" evidence="5">
    <location>
        <begin position="62"/>
        <end position="79"/>
    </location>
</feature>
<organism evidence="9 10">
    <name type="scientific">Acropora cervicornis</name>
    <name type="common">Staghorn coral</name>
    <dbReference type="NCBI Taxonomy" id="6130"/>
    <lineage>
        <taxon>Eukaryota</taxon>
        <taxon>Metazoa</taxon>
        <taxon>Cnidaria</taxon>
        <taxon>Anthozoa</taxon>
        <taxon>Hexacorallia</taxon>
        <taxon>Scleractinia</taxon>
        <taxon>Astrocoeniina</taxon>
        <taxon>Acroporidae</taxon>
        <taxon>Acropora</taxon>
    </lineage>
</organism>
<evidence type="ECO:0000259" key="7">
    <source>
        <dbReference type="PROSITE" id="PS51266"/>
    </source>
</evidence>
<dbReference type="EMBL" id="JARQWQ010000056">
    <property type="protein sequence ID" value="KAK2556383.1"/>
    <property type="molecule type" value="Genomic_DNA"/>
</dbReference>
<feature type="compositionally biased region" description="Polar residues" evidence="5">
    <location>
        <begin position="154"/>
        <end position="165"/>
    </location>
</feature>
<comment type="caution">
    <text evidence="9">The sequence shown here is derived from an EMBL/GenBank/DDBJ whole genome shotgun (WGS) entry which is preliminary data.</text>
</comment>
<evidence type="ECO:0000313" key="9">
    <source>
        <dbReference type="EMBL" id="KAK2556383.1"/>
    </source>
</evidence>
<gene>
    <name evidence="9" type="ORF">P5673_021611</name>
</gene>
<dbReference type="GO" id="GO:0006511">
    <property type="term" value="P:ubiquitin-dependent protein catabolic process"/>
    <property type="evidence" value="ECO:0007669"/>
    <property type="project" value="TreeGrafter"/>
</dbReference>
<sequence length="756" mass="85587">MGKEYKHSDSRQNKSHVLKENSQPQERTEHVNNPGIKYTAKMPNSCREDPQYIYQNGGRSYSRVDIDKSSDHSDEDSVKIDGWGLCQYDTFAGGDNSCRDENNTLDRDDDDVNNDNDDDGHDDNDENSEGSGDEEGCNTKGTSSSSNVESNESQTLASESAQTNAECEYQKTRLGFPKAASNHGNEKNKGAEKVLRNAEVKSRDVGRASVAGTTSFPGLFSIPADEVVSGSILHPNNLDSQATLSGNNATRLTQGIRPKTPPWLASDRNCCYNSRESYTKDTGIDQDFLVRHTTDISLLHSPRAIDWNLSGPSTSWSNPSYVGSSNKSNSALLRRSPNSSLVDQLFSSSGLRQPGSRYQATRTDFRRDWQLSYQSQAEQLRLLNSRNPRNADCHQPIAQPKNPGNIPSVTRYQVSSLTNRTLGPQLTPPSRNAGSHEALLPAGIQGTSEDNALVALDRKLAEACAVVERITKEQDEAMKARREKALGERERMERIEREEREKREIERREREVSQMREREQREREAREREMRARRERQEREREAREIREQERTERNSEEQRVRQIQGERIPIQESINWQCQHYQRLCSVSFPCCGVFYPCHRCHNESDACEIDDMKAKQATHVKCASCGHEDEISERSQDCSSCGERLSQYFCAKCKHFTGMENKPFHCDKCGICRIHSDKSFHCDVCNVCLDKRLEGNHKCRVNSGHDECCICLEDAFSGCQILPCSHKVHKECAVAMIQNGIRSCPICRHPLFNQ</sequence>
<dbReference type="Gene3D" id="3.30.40.10">
    <property type="entry name" value="Zinc/RING finger domain, C3HC4 (zinc finger)"/>
    <property type="match status" value="1"/>
</dbReference>
<evidence type="ECO:0000256" key="4">
    <source>
        <dbReference type="PROSITE-ProRule" id="PRU00601"/>
    </source>
</evidence>
<dbReference type="Pfam" id="PF05495">
    <property type="entry name" value="zf-CHY"/>
    <property type="match status" value="1"/>
</dbReference>
<feature type="compositionally biased region" description="Basic and acidic residues" evidence="5">
    <location>
        <begin position="97"/>
        <end position="106"/>
    </location>
</feature>
<feature type="compositionally biased region" description="Basic and acidic residues" evidence="5">
    <location>
        <begin position="1"/>
        <end position="12"/>
    </location>
</feature>
<dbReference type="GO" id="GO:0016567">
    <property type="term" value="P:protein ubiquitination"/>
    <property type="evidence" value="ECO:0007669"/>
    <property type="project" value="TreeGrafter"/>
</dbReference>
<feature type="compositionally biased region" description="Basic and acidic residues" evidence="5">
    <location>
        <begin position="481"/>
        <end position="561"/>
    </location>
</feature>
<dbReference type="CDD" id="cd16448">
    <property type="entry name" value="RING-H2"/>
    <property type="match status" value="1"/>
</dbReference>
<dbReference type="InterPro" id="IPR008913">
    <property type="entry name" value="Znf_CHY"/>
</dbReference>
<evidence type="ECO:0000256" key="2">
    <source>
        <dbReference type="ARBA" id="ARBA00022771"/>
    </source>
</evidence>
<feature type="compositionally biased region" description="Acidic residues" evidence="5">
    <location>
        <begin position="107"/>
        <end position="136"/>
    </location>
</feature>
<proteinExistence type="predicted"/>
<dbReference type="SUPFAM" id="SSF161219">
    <property type="entry name" value="CHY zinc finger-like"/>
    <property type="match status" value="1"/>
</dbReference>
<dbReference type="SUPFAM" id="SSF57850">
    <property type="entry name" value="RING/U-box"/>
    <property type="match status" value="1"/>
</dbReference>
<feature type="region of interest" description="Disordered" evidence="5">
    <location>
        <begin position="1"/>
        <end position="166"/>
    </location>
</feature>
<reference evidence="9" key="2">
    <citation type="journal article" date="2023" name="Science">
        <title>Genomic signatures of disease resistance in endangered staghorn corals.</title>
        <authorList>
            <person name="Vollmer S.V."/>
            <person name="Selwyn J.D."/>
            <person name="Despard B.A."/>
            <person name="Roesel C.L."/>
        </authorList>
    </citation>
    <scope>NUCLEOTIDE SEQUENCE</scope>
    <source>
        <strain evidence="9">K2</strain>
    </source>
</reference>
<feature type="domain" description="RING-type" evidence="6">
    <location>
        <begin position="710"/>
        <end position="750"/>
    </location>
</feature>
<dbReference type="SMART" id="SM00184">
    <property type="entry name" value="RING"/>
    <property type="match status" value="1"/>
</dbReference>
<accession>A0AAD9V080</accession>
<evidence type="ECO:0000256" key="1">
    <source>
        <dbReference type="ARBA" id="ARBA00022723"/>
    </source>
</evidence>
<feature type="compositionally biased region" description="Low complexity" evidence="5">
    <location>
        <begin position="143"/>
        <end position="153"/>
    </location>
</feature>
<dbReference type="PROSITE" id="PS50089">
    <property type="entry name" value="ZF_RING_2"/>
    <property type="match status" value="1"/>
</dbReference>
<dbReference type="PROSITE" id="PS51266">
    <property type="entry name" value="ZF_CHY"/>
    <property type="match status" value="1"/>
</dbReference>
<evidence type="ECO:0000259" key="6">
    <source>
        <dbReference type="PROSITE" id="PS50089"/>
    </source>
</evidence>
<dbReference type="GO" id="GO:0008270">
    <property type="term" value="F:zinc ion binding"/>
    <property type="evidence" value="ECO:0007669"/>
    <property type="project" value="UniProtKB-KW"/>
</dbReference>
<dbReference type="SUPFAM" id="SSF161245">
    <property type="entry name" value="Zinc hairpin stack"/>
    <property type="match status" value="1"/>
</dbReference>
<evidence type="ECO:0000256" key="5">
    <source>
        <dbReference type="SAM" id="MobiDB-lite"/>
    </source>
</evidence>
<evidence type="ECO:0000256" key="3">
    <source>
        <dbReference type="ARBA" id="ARBA00022833"/>
    </source>
</evidence>
<evidence type="ECO:0000313" key="10">
    <source>
        <dbReference type="Proteomes" id="UP001249851"/>
    </source>
</evidence>
<dbReference type="GO" id="GO:0005634">
    <property type="term" value="C:nucleus"/>
    <property type="evidence" value="ECO:0007669"/>
    <property type="project" value="TreeGrafter"/>
</dbReference>
<keyword evidence="3" id="KW-0862">Zinc</keyword>
<dbReference type="Proteomes" id="UP001249851">
    <property type="component" value="Unassembled WGS sequence"/>
</dbReference>
<dbReference type="InterPro" id="IPR001841">
    <property type="entry name" value="Znf_RING"/>
</dbReference>
<dbReference type="InterPro" id="IPR037274">
    <property type="entry name" value="Znf_CHY_sf"/>
</dbReference>
<dbReference type="PROSITE" id="PS51270">
    <property type="entry name" value="ZF_CTCHY"/>
    <property type="match status" value="1"/>
</dbReference>
<keyword evidence="1" id="KW-0479">Metal-binding</keyword>
<dbReference type="PANTHER" id="PTHR21319">
    <property type="entry name" value="RING FINGER AND CHY ZINC FINGER DOMAIN-CONTAINING PROTEIN 1"/>
    <property type="match status" value="1"/>
</dbReference>
<feature type="domain" description="CTCHY-type" evidence="8">
    <location>
        <begin position="647"/>
        <end position="709"/>
    </location>
</feature>